<dbReference type="EMBL" id="DS268887">
    <property type="protein sequence ID" value="EFP04517.1"/>
    <property type="molecule type" value="Genomic_DNA"/>
</dbReference>
<keyword evidence="2" id="KW-1185">Reference proteome</keyword>
<dbReference type="Proteomes" id="UP000008281">
    <property type="component" value="Unassembled WGS sequence"/>
</dbReference>
<proteinExistence type="predicted"/>
<gene>
    <name evidence="1" type="ORF">CRE_01427</name>
</gene>
<evidence type="ECO:0000313" key="2">
    <source>
        <dbReference type="Proteomes" id="UP000008281"/>
    </source>
</evidence>
<name>E3NLD5_CAERE</name>
<evidence type="ECO:0000313" key="1">
    <source>
        <dbReference type="EMBL" id="EFP04517.1"/>
    </source>
</evidence>
<protein>
    <submittedName>
        <fullName evidence="1">Uncharacterized protein</fullName>
    </submittedName>
</protein>
<sequence>MNAVPPVRRFPRAALLRHMRVWNRFVKKVREGKIDNLPLRLRNYIRANRSDVYMYLCSLERNGNLFPYEQREQFLDFLKEVYLSQIEPLPPNPTQHNPNAEDWGCAHCGKSHRPDRTFHLDDRIEYMEVMGEEGVDMMEIPIDDYR</sequence>
<dbReference type="HOGENOM" id="CLU_1788652_0_0_1"/>
<dbReference type="AlphaFoldDB" id="E3NLD5"/>
<accession>E3NLD5</accession>
<reference evidence="1" key="1">
    <citation type="submission" date="2007-07" db="EMBL/GenBank/DDBJ databases">
        <title>PCAP assembly of the Caenorhabditis remanei genome.</title>
        <authorList>
            <consortium name="The Caenorhabditis remanei Sequencing Consortium"/>
            <person name="Wilson R.K."/>
        </authorList>
    </citation>
    <scope>NUCLEOTIDE SEQUENCE [LARGE SCALE GENOMIC DNA]</scope>
    <source>
        <strain evidence="1">PB4641</strain>
    </source>
</reference>
<organism evidence="2">
    <name type="scientific">Caenorhabditis remanei</name>
    <name type="common">Caenorhabditis vulgaris</name>
    <dbReference type="NCBI Taxonomy" id="31234"/>
    <lineage>
        <taxon>Eukaryota</taxon>
        <taxon>Metazoa</taxon>
        <taxon>Ecdysozoa</taxon>
        <taxon>Nematoda</taxon>
        <taxon>Chromadorea</taxon>
        <taxon>Rhabditida</taxon>
        <taxon>Rhabditina</taxon>
        <taxon>Rhabditomorpha</taxon>
        <taxon>Rhabditoidea</taxon>
        <taxon>Rhabditidae</taxon>
        <taxon>Peloderinae</taxon>
        <taxon>Caenorhabditis</taxon>
    </lineage>
</organism>